<dbReference type="AlphaFoldDB" id="A0A3A1WRN4"/>
<dbReference type="PANTHER" id="PTHR13789:SF318">
    <property type="entry name" value="GERANYLGERANYL DIPHOSPHATE REDUCTASE"/>
    <property type="match status" value="1"/>
</dbReference>
<evidence type="ECO:0000256" key="4">
    <source>
        <dbReference type="ARBA" id="ARBA00023002"/>
    </source>
</evidence>
<reference evidence="8" key="1">
    <citation type="submission" date="2018-09" db="EMBL/GenBank/DDBJ databases">
        <authorList>
            <person name="Tuo L."/>
        </authorList>
    </citation>
    <scope>NUCLEOTIDE SEQUENCE [LARGE SCALE GENOMIC DNA]</scope>
    <source>
        <strain evidence="8">M2BS4Y-1</strain>
    </source>
</reference>
<dbReference type="InterPro" id="IPR050493">
    <property type="entry name" value="FAD-dep_Monooxygenase_BioMet"/>
</dbReference>
<keyword evidence="4" id="KW-0560">Oxidoreductase</keyword>
<evidence type="ECO:0000256" key="5">
    <source>
        <dbReference type="ARBA" id="ARBA00023033"/>
    </source>
</evidence>
<dbReference type="Gene3D" id="3.50.50.60">
    <property type="entry name" value="FAD/NAD(P)-binding domain"/>
    <property type="match status" value="1"/>
</dbReference>
<comment type="cofactor">
    <cofactor evidence="1">
        <name>FAD</name>
        <dbReference type="ChEBI" id="CHEBI:57692"/>
    </cofactor>
</comment>
<dbReference type="Proteomes" id="UP000265750">
    <property type="component" value="Unassembled WGS sequence"/>
</dbReference>
<evidence type="ECO:0000256" key="2">
    <source>
        <dbReference type="ARBA" id="ARBA00022630"/>
    </source>
</evidence>
<dbReference type="Pfam" id="PF01494">
    <property type="entry name" value="FAD_binding_3"/>
    <property type="match status" value="2"/>
</dbReference>
<dbReference type="GO" id="GO:0004497">
    <property type="term" value="F:monooxygenase activity"/>
    <property type="evidence" value="ECO:0007669"/>
    <property type="project" value="UniProtKB-KW"/>
</dbReference>
<sequence length="374" mass="39366">MPSAIVAGAGIAGLTAALALARRGWTVRIHERAARLETVGAGIQLSPNALDVLDRLGVAVGNVGVSADSVLLRDGPTGRRIASVPVSSSDGRGYRVLHRAALQRVLLDAVEAVPAVSLHLGQPLVALSGEPTRVRAEFAGPIQDEAELLVAADGVRSETARLLGFPPPKAAGATALRFAATADPPTAAIEAWLGSRRHAVRYRIDAAGAQNLVVIVPDGDPTLGPVARWDPRLVSCLAEGRPLGSWPLLEVEPRWRAGSALPVAFVGDAAHAMLPYAAQGAAMAIEDAFVLAACLAGAGDRGAALERYEALRAPRLRRVLSRVAFHRRVYHLPRPLSYARDLALAARSPASLRRDLAWLYDWRAQDGAQPGGLV</sequence>
<gene>
    <name evidence="7" type="ORF">D3218_00110</name>
</gene>
<feature type="domain" description="FAD-binding" evidence="6">
    <location>
        <begin position="255"/>
        <end position="322"/>
    </location>
</feature>
<dbReference type="SUPFAM" id="SSF51905">
    <property type="entry name" value="FAD/NAD(P)-binding domain"/>
    <property type="match status" value="1"/>
</dbReference>
<dbReference type="InterPro" id="IPR036188">
    <property type="entry name" value="FAD/NAD-bd_sf"/>
</dbReference>
<keyword evidence="3" id="KW-0274">FAD</keyword>
<dbReference type="RefSeq" id="WP_119537878.1">
    <property type="nucleotide sequence ID" value="NZ_QYRN01000001.1"/>
</dbReference>
<evidence type="ECO:0000256" key="1">
    <source>
        <dbReference type="ARBA" id="ARBA00001974"/>
    </source>
</evidence>
<evidence type="ECO:0000313" key="8">
    <source>
        <dbReference type="Proteomes" id="UP000265750"/>
    </source>
</evidence>
<organism evidence="7 8">
    <name type="scientific">Aureimonas flava</name>
    <dbReference type="NCBI Taxonomy" id="2320271"/>
    <lineage>
        <taxon>Bacteria</taxon>
        <taxon>Pseudomonadati</taxon>
        <taxon>Pseudomonadota</taxon>
        <taxon>Alphaproteobacteria</taxon>
        <taxon>Hyphomicrobiales</taxon>
        <taxon>Aurantimonadaceae</taxon>
        <taxon>Aureimonas</taxon>
    </lineage>
</organism>
<dbReference type="OrthoDB" id="4230779at2"/>
<protein>
    <submittedName>
        <fullName evidence="7">Salicylate hydroxylase</fullName>
    </submittedName>
</protein>
<evidence type="ECO:0000313" key="7">
    <source>
        <dbReference type="EMBL" id="RIY03221.1"/>
    </source>
</evidence>
<feature type="domain" description="FAD-binding" evidence="6">
    <location>
        <begin position="4"/>
        <end position="173"/>
    </location>
</feature>
<keyword evidence="8" id="KW-1185">Reference proteome</keyword>
<comment type="caution">
    <text evidence="7">The sequence shown here is derived from an EMBL/GenBank/DDBJ whole genome shotgun (WGS) entry which is preliminary data.</text>
</comment>
<dbReference type="InterPro" id="IPR002938">
    <property type="entry name" value="FAD-bd"/>
</dbReference>
<evidence type="ECO:0000256" key="3">
    <source>
        <dbReference type="ARBA" id="ARBA00022827"/>
    </source>
</evidence>
<dbReference type="PRINTS" id="PR00420">
    <property type="entry name" value="RNGMNOXGNASE"/>
</dbReference>
<dbReference type="PANTHER" id="PTHR13789">
    <property type="entry name" value="MONOOXYGENASE"/>
    <property type="match status" value="1"/>
</dbReference>
<keyword evidence="5" id="KW-0503">Monooxygenase</keyword>
<name>A0A3A1WRN4_9HYPH</name>
<dbReference type="GO" id="GO:0071949">
    <property type="term" value="F:FAD binding"/>
    <property type="evidence" value="ECO:0007669"/>
    <property type="project" value="InterPro"/>
</dbReference>
<dbReference type="EMBL" id="QYRN01000001">
    <property type="protein sequence ID" value="RIY03221.1"/>
    <property type="molecule type" value="Genomic_DNA"/>
</dbReference>
<keyword evidence="2" id="KW-0285">Flavoprotein</keyword>
<evidence type="ECO:0000259" key="6">
    <source>
        <dbReference type="Pfam" id="PF01494"/>
    </source>
</evidence>
<accession>A0A3A1WRN4</accession>
<proteinExistence type="predicted"/>